<proteinExistence type="predicted"/>
<evidence type="ECO:0000256" key="6">
    <source>
        <dbReference type="ARBA" id="ARBA00022777"/>
    </source>
</evidence>
<dbReference type="Pfam" id="PF06580">
    <property type="entry name" value="His_kinase"/>
    <property type="match status" value="1"/>
</dbReference>
<organism evidence="11 12">
    <name type="scientific">Enterocloster bolteae</name>
    <dbReference type="NCBI Taxonomy" id="208479"/>
    <lineage>
        <taxon>Bacteria</taxon>
        <taxon>Bacillati</taxon>
        <taxon>Bacillota</taxon>
        <taxon>Clostridia</taxon>
        <taxon>Lachnospirales</taxon>
        <taxon>Lachnospiraceae</taxon>
        <taxon>Enterocloster</taxon>
    </lineage>
</organism>
<dbReference type="EC" id="2.7.13.3" evidence="3"/>
<dbReference type="PANTHER" id="PTHR34220">
    <property type="entry name" value="SENSOR HISTIDINE KINASE YPDA"/>
    <property type="match status" value="1"/>
</dbReference>
<keyword evidence="7" id="KW-0902">Two-component regulatory system</keyword>
<dbReference type="InterPro" id="IPR004358">
    <property type="entry name" value="Sig_transdc_His_kin-like_C"/>
</dbReference>
<dbReference type="InterPro" id="IPR003594">
    <property type="entry name" value="HATPase_dom"/>
</dbReference>
<dbReference type="PRINTS" id="PR00344">
    <property type="entry name" value="BCTRLSENSOR"/>
</dbReference>
<evidence type="ECO:0000259" key="10">
    <source>
        <dbReference type="PROSITE" id="PS50885"/>
    </source>
</evidence>
<evidence type="ECO:0000256" key="8">
    <source>
        <dbReference type="SAM" id="Phobius"/>
    </source>
</evidence>
<dbReference type="Pfam" id="PF02518">
    <property type="entry name" value="HATPase_c"/>
    <property type="match status" value="1"/>
</dbReference>
<comment type="catalytic activity">
    <reaction evidence="1">
        <text>ATP + protein L-histidine = ADP + protein N-phospho-L-histidine.</text>
        <dbReference type="EC" id="2.7.13.3"/>
    </reaction>
</comment>
<dbReference type="GO" id="GO:0016020">
    <property type="term" value="C:membrane"/>
    <property type="evidence" value="ECO:0007669"/>
    <property type="project" value="UniProtKB-SubCell"/>
</dbReference>
<dbReference type="InterPro" id="IPR003660">
    <property type="entry name" value="HAMP_dom"/>
</dbReference>
<evidence type="ECO:0000259" key="9">
    <source>
        <dbReference type="PROSITE" id="PS50109"/>
    </source>
</evidence>
<evidence type="ECO:0000256" key="7">
    <source>
        <dbReference type="ARBA" id="ARBA00023012"/>
    </source>
</evidence>
<reference evidence="11 12" key="1">
    <citation type="submission" date="2018-08" db="EMBL/GenBank/DDBJ databases">
        <title>A genome reference for cultivated species of the human gut microbiota.</title>
        <authorList>
            <person name="Zou Y."/>
            <person name="Xue W."/>
            <person name="Luo G."/>
        </authorList>
    </citation>
    <scope>NUCLEOTIDE SEQUENCE [LARGE SCALE GENOMIC DNA]</scope>
    <source>
        <strain evidence="11 12">AF14-18</strain>
    </source>
</reference>
<keyword evidence="4" id="KW-0597">Phosphoprotein</keyword>
<feature type="domain" description="Histidine kinase" evidence="9">
    <location>
        <begin position="487"/>
        <end position="597"/>
    </location>
</feature>
<evidence type="ECO:0000256" key="1">
    <source>
        <dbReference type="ARBA" id="ARBA00000085"/>
    </source>
</evidence>
<keyword evidence="8" id="KW-1133">Transmembrane helix</keyword>
<dbReference type="InterPro" id="IPR005467">
    <property type="entry name" value="His_kinase_dom"/>
</dbReference>
<dbReference type="PROSITE" id="PS50109">
    <property type="entry name" value="HIS_KIN"/>
    <property type="match status" value="1"/>
</dbReference>
<dbReference type="GO" id="GO:0000155">
    <property type="term" value="F:phosphorelay sensor kinase activity"/>
    <property type="evidence" value="ECO:0007669"/>
    <property type="project" value="InterPro"/>
</dbReference>
<dbReference type="PROSITE" id="PS50885">
    <property type="entry name" value="HAMP"/>
    <property type="match status" value="1"/>
</dbReference>
<keyword evidence="8" id="KW-0472">Membrane</keyword>
<dbReference type="PANTHER" id="PTHR34220:SF7">
    <property type="entry name" value="SENSOR HISTIDINE KINASE YPDA"/>
    <property type="match status" value="1"/>
</dbReference>
<feature type="transmembrane region" description="Helical" evidence="8">
    <location>
        <begin position="28"/>
        <end position="50"/>
    </location>
</feature>
<dbReference type="Proteomes" id="UP000284543">
    <property type="component" value="Unassembled WGS sequence"/>
</dbReference>
<gene>
    <name evidence="11" type="ORF">DWW02_02750</name>
</gene>
<dbReference type="InterPro" id="IPR010559">
    <property type="entry name" value="Sig_transdc_His_kin_internal"/>
</dbReference>
<evidence type="ECO:0000313" key="12">
    <source>
        <dbReference type="Proteomes" id="UP000284543"/>
    </source>
</evidence>
<evidence type="ECO:0000256" key="5">
    <source>
        <dbReference type="ARBA" id="ARBA00022679"/>
    </source>
</evidence>
<keyword evidence="6" id="KW-0418">Kinase</keyword>
<feature type="domain" description="HAMP" evidence="10">
    <location>
        <begin position="325"/>
        <end position="377"/>
    </location>
</feature>
<keyword evidence="5" id="KW-0808">Transferase</keyword>
<dbReference type="SUPFAM" id="SSF55874">
    <property type="entry name" value="ATPase domain of HSP90 chaperone/DNA topoisomerase II/histidine kinase"/>
    <property type="match status" value="1"/>
</dbReference>
<dbReference type="InterPro" id="IPR036890">
    <property type="entry name" value="HATPase_C_sf"/>
</dbReference>
<evidence type="ECO:0000256" key="2">
    <source>
        <dbReference type="ARBA" id="ARBA00004370"/>
    </source>
</evidence>
<comment type="subcellular location">
    <subcellularLocation>
        <location evidence="2">Membrane</location>
    </subcellularLocation>
</comment>
<dbReference type="Gene3D" id="6.10.340.10">
    <property type="match status" value="1"/>
</dbReference>
<evidence type="ECO:0000256" key="4">
    <source>
        <dbReference type="ARBA" id="ARBA00022553"/>
    </source>
</evidence>
<name>A0A412ZEQ5_9FIRM</name>
<dbReference type="EMBL" id="QRZM01000001">
    <property type="protein sequence ID" value="RGV78669.1"/>
    <property type="molecule type" value="Genomic_DNA"/>
</dbReference>
<keyword evidence="8" id="KW-0812">Transmembrane</keyword>
<feature type="transmembrane region" description="Helical" evidence="8">
    <location>
        <begin position="301"/>
        <end position="323"/>
    </location>
</feature>
<dbReference type="InterPro" id="IPR050640">
    <property type="entry name" value="Bact_2-comp_sensor_kinase"/>
</dbReference>
<accession>A0A412ZEQ5</accession>
<protein>
    <recommendedName>
        <fullName evidence="3">histidine kinase</fullName>
        <ecNumber evidence="3">2.7.13.3</ecNumber>
    </recommendedName>
</protein>
<dbReference type="AlphaFoldDB" id="A0A412ZEQ5"/>
<evidence type="ECO:0000256" key="3">
    <source>
        <dbReference type="ARBA" id="ARBA00012438"/>
    </source>
</evidence>
<sequence>MGMYMKGLCENVKGAWDWLFHEHISRRIMAVFVIFFLISFFLTYSLYSWAARKQEDSMIEQSSVQMVTGVRNNLDEMVLNVNDDFNMLLKGGTLDVVNHLPRPEDRKTYDNMLFTALDSNHYLESIYLLDFSAHLYGVDKHDMKRLSVDSTLKCPWYRKALEAGGSYILEYEAGGIFYKRYNSRFVSVIRTINSLETQKPQGFIIMNIPTDAIAEICSAAAYGSQAMIGIMDQDGNLIAGTPGFEYQDFLKTPAGSSDEEKLLVSRKGDGEHTTSLYLPDYGWHLIARIPSQVNRSAFKDLFLIATLIFLVNVVLMLFGSLYISKSISNPIYALIGMMNTVKDRNFRKIPVKYPKSEIGILQTNYNNMVDEISSLLSRLVEEQKIKEKAELHALFEQVKPHFLYNTLDAIGYMALTEEPSQTYEAIETLGSFYRQSLSQGDQMITVEKETAIVNDYVKLLRLRYGDLFDVEYQVDESCLRVLVPHLILQPLVENAVYHGIKPMGGNGHIRIRIGPEEGGRMKIQVQDNGVGIDASALSKLQDYHKIWNIDIDVSGTGIGLIGTIQRIVLIYGEQASYQIRSVPEGGTEITFLLPVTCGGEEDHGDWI</sequence>
<dbReference type="SMART" id="SM00387">
    <property type="entry name" value="HATPase_c"/>
    <property type="match status" value="1"/>
</dbReference>
<evidence type="ECO:0000313" key="11">
    <source>
        <dbReference type="EMBL" id="RGV78669.1"/>
    </source>
</evidence>
<dbReference type="Gene3D" id="3.30.565.10">
    <property type="entry name" value="Histidine kinase-like ATPase, C-terminal domain"/>
    <property type="match status" value="1"/>
</dbReference>
<comment type="caution">
    <text evidence="11">The sequence shown here is derived from an EMBL/GenBank/DDBJ whole genome shotgun (WGS) entry which is preliminary data.</text>
</comment>